<name>A0ABR2DQ80_9ROSI</name>
<sequence length="155" mass="17260">MPFTVIPPSTEMTCPVMYEAAGRQRNGTIADTSSGSPTSPSGVRLMVQNSISRAITCREFPKLIHSRCNKIKIYITIITEMKDDVGGEHDKMEGVGRGSWLHRQGPGVRFAGIIDDTAEALRRGWGISMLIQSWERIPRYLPAKFAHHPHNSITK</sequence>
<dbReference type="EMBL" id="JBBPBM010000023">
    <property type="protein sequence ID" value="KAK8544999.1"/>
    <property type="molecule type" value="Genomic_DNA"/>
</dbReference>
<evidence type="ECO:0000313" key="1">
    <source>
        <dbReference type="EMBL" id="KAK8544999.1"/>
    </source>
</evidence>
<reference evidence="1 2" key="1">
    <citation type="journal article" date="2024" name="G3 (Bethesda)">
        <title>Genome assembly of Hibiscus sabdariffa L. provides insights into metabolisms of medicinal natural products.</title>
        <authorList>
            <person name="Kim T."/>
        </authorList>
    </citation>
    <scope>NUCLEOTIDE SEQUENCE [LARGE SCALE GENOMIC DNA]</scope>
    <source>
        <strain evidence="1">TK-2024</strain>
        <tissue evidence="1">Old leaves</tissue>
    </source>
</reference>
<accession>A0ABR2DQ80</accession>
<protein>
    <submittedName>
        <fullName evidence="1">Uncharacterized protein</fullName>
    </submittedName>
</protein>
<comment type="caution">
    <text evidence="1">The sequence shown here is derived from an EMBL/GenBank/DDBJ whole genome shotgun (WGS) entry which is preliminary data.</text>
</comment>
<dbReference type="Proteomes" id="UP001472677">
    <property type="component" value="Unassembled WGS sequence"/>
</dbReference>
<proteinExistence type="predicted"/>
<keyword evidence="2" id="KW-1185">Reference proteome</keyword>
<gene>
    <name evidence="1" type="ORF">V6N12_025854</name>
</gene>
<evidence type="ECO:0000313" key="2">
    <source>
        <dbReference type="Proteomes" id="UP001472677"/>
    </source>
</evidence>
<organism evidence="1 2">
    <name type="scientific">Hibiscus sabdariffa</name>
    <name type="common">roselle</name>
    <dbReference type="NCBI Taxonomy" id="183260"/>
    <lineage>
        <taxon>Eukaryota</taxon>
        <taxon>Viridiplantae</taxon>
        <taxon>Streptophyta</taxon>
        <taxon>Embryophyta</taxon>
        <taxon>Tracheophyta</taxon>
        <taxon>Spermatophyta</taxon>
        <taxon>Magnoliopsida</taxon>
        <taxon>eudicotyledons</taxon>
        <taxon>Gunneridae</taxon>
        <taxon>Pentapetalae</taxon>
        <taxon>rosids</taxon>
        <taxon>malvids</taxon>
        <taxon>Malvales</taxon>
        <taxon>Malvaceae</taxon>
        <taxon>Malvoideae</taxon>
        <taxon>Hibiscus</taxon>
    </lineage>
</organism>